<dbReference type="AlphaFoldDB" id="A0AAD4L0B0"/>
<evidence type="ECO:0000313" key="1">
    <source>
        <dbReference type="EMBL" id="KAH8701756.1"/>
    </source>
</evidence>
<organism evidence="1 2">
    <name type="scientific">Talaromyces proteolyticus</name>
    <dbReference type="NCBI Taxonomy" id="1131652"/>
    <lineage>
        <taxon>Eukaryota</taxon>
        <taxon>Fungi</taxon>
        <taxon>Dikarya</taxon>
        <taxon>Ascomycota</taxon>
        <taxon>Pezizomycotina</taxon>
        <taxon>Eurotiomycetes</taxon>
        <taxon>Eurotiomycetidae</taxon>
        <taxon>Eurotiales</taxon>
        <taxon>Trichocomaceae</taxon>
        <taxon>Talaromyces</taxon>
        <taxon>Talaromyces sect. Bacilispori</taxon>
    </lineage>
</organism>
<evidence type="ECO:0000313" key="2">
    <source>
        <dbReference type="Proteomes" id="UP001201262"/>
    </source>
</evidence>
<keyword evidence="2" id="KW-1185">Reference proteome</keyword>
<sequence length="112" mass="12573">MNHLIEEQDRHHASSSTFPHFDNGDVLFYIPPSQIWNLHADVLRRCSPGYMGSLLAPHHAAQLIKAAEKAGTKTRYRLELVPSHGNPNGVFIRKVRGLVSVFHINIEALLSI</sequence>
<accession>A0AAD4L0B0</accession>
<comment type="caution">
    <text evidence="1">The sequence shown here is derived from an EMBL/GenBank/DDBJ whole genome shotgun (WGS) entry which is preliminary data.</text>
</comment>
<dbReference type="Proteomes" id="UP001201262">
    <property type="component" value="Unassembled WGS sequence"/>
</dbReference>
<gene>
    <name evidence="1" type="ORF">BGW36DRAFT_371504</name>
</gene>
<reference evidence="1" key="1">
    <citation type="submission" date="2021-12" db="EMBL/GenBank/DDBJ databases">
        <title>Convergent genome expansion in fungi linked to evolution of root-endophyte symbiosis.</title>
        <authorList>
            <consortium name="DOE Joint Genome Institute"/>
            <person name="Ke Y.-H."/>
            <person name="Bonito G."/>
            <person name="Liao H.-L."/>
            <person name="Looney B."/>
            <person name="Rojas-Flechas A."/>
            <person name="Nash J."/>
            <person name="Hameed K."/>
            <person name="Schadt C."/>
            <person name="Martin F."/>
            <person name="Crous P.W."/>
            <person name="Miettinen O."/>
            <person name="Magnuson J.K."/>
            <person name="Labbe J."/>
            <person name="Jacobson D."/>
            <person name="Doktycz M.J."/>
            <person name="Veneault-Fourrey C."/>
            <person name="Kuo A."/>
            <person name="Mondo S."/>
            <person name="Calhoun S."/>
            <person name="Riley R."/>
            <person name="Ohm R."/>
            <person name="LaButti K."/>
            <person name="Andreopoulos B."/>
            <person name="Pangilinan J."/>
            <person name="Nolan M."/>
            <person name="Tritt A."/>
            <person name="Clum A."/>
            <person name="Lipzen A."/>
            <person name="Daum C."/>
            <person name="Barry K."/>
            <person name="Grigoriev I.V."/>
            <person name="Vilgalys R."/>
        </authorList>
    </citation>
    <scope>NUCLEOTIDE SEQUENCE</scope>
    <source>
        <strain evidence="1">PMI_201</strain>
    </source>
</reference>
<dbReference type="RefSeq" id="XP_046075132.1">
    <property type="nucleotide sequence ID" value="XM_046215377.1"/>
</dbReference>
<proteinExistence type="predicted"/>
<dbReference type="EMBL" id="JAJTJA010000003">
    <property type="protein sequence ID" value="KAH8701756.1"/>
    <property type="molecule type" value="Genomic_DNA"/>
</dbReference>
<dbReference type="GeneID" id="70245664"/>
<protein>
    <submittedName>
        <fullName evidence="1">Uncharacterized protein</fullName>
    </submittedName>
</protein>
<name>A0AAD4L0B0_9EURO</name>